<dbReference type="GO" id="GO:0016887">
    <property type="term" value="F:ATP hydrolysis activity"/>
    <property type="evidence" value="ECO:0007669"/>
    <property type="project" value="InterPro"/>
</dbReference>
<proteinExistence type="inferred from homology"/>
<dbReference type="InterPro" id="IPR041628">
    <property type="entry name" value="ChlI/MoxR_AAA_lid"/>
</dbReference>
<dbReference type="InterPro" id="IPR011703">
    <property type="entry name" value="ATPase_AAA-3"/>
</dbReference>
<keyword evidence="6" id="KW-1185">Reference proteome</keyword>
<keyword evidence="2" id="KW-0067">ATP-binding</keyword>
<dbReference type="InterPro" id="IPR050764">
    <property type="entry name" value="CbbQ/NirQ/NorQ/GpvN"/>
</dbReference>
<evidence type="ECO:0000256" key="1">
    <source>
        <dbReference type="ARBA" id="ARBA00022741"/>
    </source>
</evidence>
<organism evidence="5 6">
    <name type="scientific">Clostridium aceticum</name>
    <dbReference type="NCBI Taxonomy" id="84022"/>
    <lineage>
        <taxon>Bacteria</taxon>
        <taxon>Bacillati</taxon>
        <taxon>Bacillota</taxon>
        <taxon>Clostridia</taxon>
        <taxon>Eubacteriales</taxon>
        <taxon>Clostridiaceae</taxon>
        <taxon>Clostridium</taxon>
    </lineage>
</organism>
<dbReference type="KEGG" id="cace:CACET_c25400"/>
<dbReference type="FunFam" id="3.40.50.300:FF:000640">
    <property type="entry name" value="MoxR family ATPase"/>
    <property type="match status" value="1"/>
</dbReference>
<dbReference type="STRING" id="84022.CACET_c25400"/>
<dbReference type="Gene3D" id="3.40.50.300">
    <property type="entry name" value="P-loop containing nucleotide triphosphate hydrolases"/>
    <property type="match status" value="1"/>
</dbReference>
<evidence type="ECO:0000259" key="4">
    <source>
        <dbReference type="SMART" id="SM00382"/>
    </source>
</evidence>
<keyword evidence="1" id="KW-0547">Nucleotide-binding</keyword>
<evidence type="ECO:0000256" key="3">
    <source>
        <dbReference type="ARBA" id="ARBA00061607"/>
    </source>
</evidence>
<dbReference type="PANTHER" id="PTHR42759:SF5">
    <property type="entry name" value="METHANOL DEHYDROGENASE REGULATOR"/>
    <property type="match status" value="1"/>
</dbReference>
<dbReference type="PANTHER" id="PTHR42759">
    <property type="entry name" value="MOXR FAMILY PROTEIN"/>
    <property type="match status" value="1"/>
</dbReference>
<dbReference type="RefSeq" id="WP_044824747.1">
    <property type="nucleotide sequence ID" value="NZ_CP009687.1"/>
</dbReference>
<dbReference type="GO" id="GO:0005524">
    <property type="term" value="F:ATP binding"/>
    <property type="evidence" value="ECO:0007669"/>
    <property type="project" value="UniProtKB-KW"/>
</dbReference>
<dbReference type="PIRSF" id="PIRSF002849">
    <property type="entry name" value="AAA_ATPase_chaperone_MoxR_prd"/>
    <property type="match status" value="1"/>
</dbReference>
<evidence type="ECO:0000313" key="5">
    <source>
        <dbReference type="EMBL" id="AKL95985.1"/>
    </source>
</evidence>
<dbReference type="CDD" id="cd00009">
    <property type="entry name" value="AAA"/>
    <property type="match status" value="1"/>
</dbReference>
<dbReference type="SMART" id="SM00382">
    <property type="entry name" value="AAA"/>
    <property type="match status" value="1"/>
</dbReference>
<feature type="domain" description="AAA+ ATPase" evidence="4">
    <location>
        <begin position="42"/>
        <end position="183"/>
    </location>
</feature>
<dbReference type="OrthoDB" id="9808397at2"/>
<dbReference type="EMBL" id="CP009687">
    <property type="protein sequence ID" value="AKL95985.1"/>
    <property type="molecule type" value="Genomic_DNA"/>
</dbReference>
<name>A0A0G3WDQ9_9CLOT</name>
<protein>
    <submittedName>
        <fullName evidence="5">ATpase</fullName>
    </submittedName>
</protein>
<dbReference type="InterPro" id="IPR027417">
    <property type="entry name" value="P-loop_NTPase"/>
</dbReference>
<dbReference type="Pfam" id="PF07726">
    <property type="entry name" value="AAA_3"/>
    <property type="match status" value="1"/>
</dbReference>
<sequence>MNTNNHIPDGLKQQLDELWKEMSKVIVGRKKELKLILTGLLSQGHVLLEDLPGTGKTTMVKGFSKGLDCQFSRIQCTPDLLPSDILGGSIFNPKTNEFYLRKGPVFTNILLVDEINRALPRTQSSLLECMEERQVSIEGKTHILSSPFMVLATQNPIEMEGTFALPEAQLDRFLMKLKLGYPTQKEEEQMLEWVGDEIPYEEINSRFNPQSIQELQKQCKEIYTHASIREYIAALANTTRTHPLISIGVSPRASKALYKTVKAWALLNGRNYVIPEDVKEMLKPVWNHRLILKTEAHMNDIQSEDILEEIMEKVSLVEEKVVRL</sequence>
<dbReference type="Pfam" id="PF17863">
    <property type="entry name" value="AAA_lid_2"/>
    <property type="match status" value="1"/>
</dbReference>
<dbReference type="Gene3D" id="1.10.8.80">
    <property type="entry name" value="Magnesium chelatase subunit I, C-Terminal domain"/>
    <property type="match status" value="1"/>
</dbReference>
<reference evidence="5 6" key="1">
    <citation type="submission" date="2014-10" db="EMBL/GenBank/DDBJ databases">
        <title>Genome sequence of Clostridium aceticum DSM 1496.</title>
        <authorList>
            <person name="Poehlein A."/>
            <person name="Schiel-Bengelsdorf B."/>
            <person name="Gottschalk G."/>
            <person name="Duerre P."/>
            <person name="Daniel R."/>
        </authorList>
    </citation>
    <scope>NUCLEOTIDE SEQUENCE [LARGE SCALE GENOMIC DNA]</scope>
    <source>
        <strain evidence="5 6">DSM 1496</strain>
    </source>
</reference>
<accession>A0A0G3WDQ9</accession>
<dbReference type="InterPro" id="IPR003593">
    <property type="entry name" value="AAA+_ATPase"/>
</dbReference>
<gene>
    <name evidence="5" type="ORF">CACET_c25400</name>
</gene>
<evidence type="ECO:0000256" key="2">
    <source>
        <dbReference type="ARBA" id="ARBA00022840"/>
    </source>
</evidence>
<comment type="similarity">
    <text evidence="3">Belongs to the MoxR family.</text>
</comment>
<dbReference type="AlphaFoldDB" id="A0A0G3WDQ9"/>
<dbReference type="SUPFAM" id="SSF52540">
    <property type="entry name" value="P-loop containing nucleoside triphosphate hydrolases"/>
    <property type="match status" value="1"/>
</dbReference>
<evidence type="ECO:0000313" key="6">
    <source>
        <dbReference type="Proteomes" id="UP000035704"/>
    </source>
</evidence>
<dbReference type="Proteomes" id="UP000035704">
    <property type="component" value="Chromosome"/>
</dbReference>
<dbReference type="PATRIC" id="fig|84022.6.peg.2563"/>